<proteinExistence type="predicted"/>
<dbReference type="PATRIC" id="fig|269796.9.peg.1047"/>
<dbReference type="EnsemblBacteria" id="ABC21793">
    <property type="protein sequence ID" value="ABC21793"/>
    <property type="gene ID" value="Rru_A0992"/>
</dbReference>
<dbReference type="KEGG" id="rru:Rru_A0992"/>
<dbReference type="STRING" id="269796.Rru_A0992"/>
<dbReference type="RefSeq" id="WP_011388747.1">
    <property type="nucleotide sequence ID" value="NC_007643.1"/>
</dbReference>
<dbReference type="Proteomes" id="UP000001929">
    <property type="component" value="Chromosome"/>
</dbReference>
<accession>Q2RVQ2</accession>
<evidence type="ECO:0000313" key="2">
    <source>
        <dbReference type="Proteomes" id="UP000001929"/>
    </source>
</evidence>
<organism evidence="1 2">
    <name type="scientific">Rhodospirillum rubrum (strain ATCC 11170 / ATH 1.1.1 / DSM 467 / LMG 4362 / NCIMB 8255 / S1)</name>
    <dbReference type="NCBI Taxonomy" id="269796"/>
    <lineage>
        <taxon>Bacteria</taxon>
        <taxon>Pseudomonadati</taxon>
        <taxon>Pseudomonadota</taxon>
        <taxon>Alphaproteobacteria</taxon>
        <taxon>Rhodospirillales</taxon>
        <taxon>Rhodospirillaceae</taxon>
        <taxon>Rhodospirillum</taxon>
    </lineage>
</organism>
<dbReference type="AlphaFoldDB" id="Q2RVQ2"/>
<dbReference type="HOGENOM" id="CLU_2156407_0_0_5"/>
<gene>
    <name evidence="1" type="ordered locus">Rru_A0992</name>
</gene>
<reference evidence="1 2" key="1">
    <citation type="journal article" date="2011" name="Stand. Genomic Sci.">
        <title>Complete genome sequence of Rhodospirillum rubrum type strain (S1).</title>
        <authorList>
            <person name="Munk A.C."/>
            <person name="Copeland A."/>
            <person name="Lucas S."/>
            <person name="Lapidus A."/>
            <person name="Del Rio T.G."/>
            <person name="Barry K."/>
            <person name="Detter J.C."/>
            <person name="Hammon N."/>
            <person name="Israni S."/>
            <person name="Pitluck S."/>
            <person name="Brettin T."/>
            <person name="Bruce D."/>
            <person name="Han C."/>
            <person name="Tapia R."/>
            <person name="Gilna P."/>
            <person name="Schmutz J."/>
            <person name="Larimer F."/>
            <person name="Land M."/>
            <person name="Kyrpides N.C."/>
            <person name="Mavromatis K."/>
            <person name="Richardson P."/>
            <person name="Rohde M."/>
            <person name="Goker M."/>
            <person name="Klenk H.P."/>
            <person name="Zhang Y."/>
            <person name="Roberts G.P."/>
            <person name="Reslewic S."/>
            <person name="Schwartz D.C."/>
        </authorList>
    </citation>
    <scope>NUCLEOTIDE SEQUENCE [LARGE SCALE GENOMIC DNA]</scope>
    <source>
        <strain evidence="2">ATCC 11170 / ATH 1.1.1 / DSM 467 / LMG 4362 / NCIMB 8255 / S1</strain>
    </source>
</reference>
<dbReference type="EMBL" id="CP000230">
    <property type="protein sequence ID" value="ABC21793.1"/>
    <property type="molecule type" value="Genomic_DNA"/>
</dbReference>
<evidence type="ECO:0000313" key="1">
    <source>
        <dbReference type="EMBL" id="ABC21793.1"/>
    </source>
</evidence>
<protein>
    <submittedName>
        <fullName evidence="1">Uncharacterized protein</fullName>
    </submittedName>
</protein>
<sequence length="111" mass="11506">MVFQSSSLSSSSPSSDTFSAADAAGVDHRVHCLSILADPQPGLIERVVGTLSKRGLLPERLVVAVDGDRVALDLQASGLEDKVASHLAARLRAMPGVVSVLLCLKNGCPAE</sequence>
<keyword evidence="2" id="KW-1185">Reference proteome</keyword>
<name>Q2RVQ2_RHORT</name>